<dbReference type="InParanoid" id="A2E9J8"/>
<protein>
    <recommendedName>
        <fullName evidence="1">UDENN domain-containing protein</fullName>
    </recommendedName>
</protein>
<dbReference type="Gene3D" id="3.40.50.11500">
    <property type="match status" value="1"/>
</dbReference>
<accession>A2E9J8</accession>
<dbReference type="InterPro" id="IPR001194">
    <property type="entry name" value="cDENN_dom"/>
</dbReference>
<dbReference type="Proteomes" id="UP000001542">
    <property type="component" value="Unassembled WGS sequence"/>
</dbReference>
<evidence type="ECO:0000313" key="3">
    <source>
        <dbReference type="Proteomes" id="UP000001542"/>
    </source>
</evidence>
<name>A2E9J8_TRIV3</name>
<dbReference type="VEuPathDB" id="TrichDB:TVAGG3_0746580"/>
<dbReference type="InterPro" id="IPR043153">
    <property type="entry name" value="DENN_C"/>
</dbReference>
<dbReference type="InterPro" id="IPR037516">
    <property type="entry name" value="Tripartite_DENN"/>
</dbReference>
<evidence type="ECO:0000259" key="1">
    <source>
        <dbReference type="PROSITE" id="PS50211"/>
    </source>
</evidence>
<dbReference type="OrthoDB" id="6019893at2759"/>
<dbReference type="PANTHER" id="PTHR15288">
    <property type="entry name" value="DENN DOMAIN-CONTAINING PROTEIN 2"/>
    <property type="match status" value="1"/>
</dbReference>
<gene>
    <name evidence="2" type="ORF">TVAG_157260</name>
</gene>
<keyword evidence="3" id="KW-1185">Reference proteome</keyword>
<dbReference type="VEuPathDB" id="TrichDB:TVAG_157260"/>
<evidence type="ECO:0000313" key="2">
    <source>
        <dbReference type="EMBL" id="EAY10649.1"/>
    </source>
</evidence>
<reference evidence="2" key="2">
    <citation type="journal article" date="2007" name="Science">
        <title>Draft genome sequence of the sexually transmitted pathogen Trichomonas vaginalis.</title>
        <authorList>
            <person name="Carlton J.M."/>
            <person name="Hirt R.P."/>
            <person name="Silva J.C."/>
            <person name="Delcher A.L."/>
            <person name="Schatz M."/>
            <person name="Zhao Q."/>
            <person name="Wortman J.R."/>
            <person name="Bidwell S.L."/>
            <person name="Alsmark U.C.M."/>
            <person name="Besteiro S."/>
            <person name="Sicheritz-Ponten T."/>
            <person name="Noel C.J."/>
            <person name="Dacks J.B."/>
            <person name="Foster P.G."/>
            <person name="Simillion C."/>
            <person name="Van de Peer Y."/>
            <person name="Miranda-Saavedra D."/>
            <person name="Barton G.J."/>
            <person name="Westrop G.D."/>
            <person name="Mueller S."/>
            <person name="Dessi D."/>
            <person name="Fiori P.L."/>
            <person name="Ren Q."/>
            <person name="Paulsen I."/>
            <person name="Zhang H."/>
            <person name="Bastida-Corcuera F.D."/>
            <person name="Simoes-Barbosa A."/>
            <person name="Brown M.T."/>
            <person name="Hayes R.D."/>
            <person name="Mukherjee M."/>
            <person name="Okumura C.Y."/>
            <person name="Schneider R."/>
            <person name="Smith A.J."/>
            <person name="Vanacova S."/>
            <person name="Villalvazo M."/>
            <person name="Haas B.J."/>
            <person name="Pertea M."/>
            <person name="Feldblyum T.V."/>
            <person name="Utterback T.R."/>
            <person name="Shu C.L."/>
            <person name="Osoegawa K."/>
            <person name="de Jong P.J."/>
            <person name="Hrdy I."/>
            <person name="Horvathova L."/>
            <person name="Zubacova Z."/>
            <person name="Dolezal P."/>
            <person name="Malik S.B."/>
            <person name="Logsdon J.M. Jr."/>
            <person name="Henze K."/>
            <person name="Gupta A."/>
            <person name="Wang C.C."/>
            <person name="Dunne R.L."/>
            <person name="Upcroft J.A."/>
            <person name="Upcroft P."/>
            <person name="White O."/>
            <person name="Salzberg S.L."/>
            <person name="Tang P."/>
            <person name="Chiu C.-H."/>
            <person name="Lee Y.-S."/>
            <person name="Embley T.M."/>
            <person name="Coombs G.H."/>
            <person name="Mottram J.C."/>
            <person name="Tachezy J."/>
            <person name="Fraser-Liggett C.M."/>
            <person name="Johnson P.J."/>
        </authorList>
    </citation>
    <scope>NUCLEOTIDE SEQUENCE [LARGE SCALE GENOMIC DNA]</scope>
    <source>
        <strain evidence="2">G3</strain>
    </source>
</reference>
<dbReference type="AlphaFoldDB" id="A2E9J8"/>
<proteinExistence type="predicted"/>
<dbReference type="KEGG" id="tva:4768579"/>
<dbReference type="STRING" id="5722.A2E9J8"/>
<sequence length="554" mass="64012">MNNDKIEEVIRKRRLIFDQALQEIRRPNKEDIFEHLLLIGVPPDEISQPRFKILCLFPYYPLKIEPSEYESIIDFAFPAGLKKCEPYSQHHSAIIDEFAFAFKKEGNLQYGLCVQFKVPSDVDPFFVSETNRCYPFCLLMMTRDMSFTSHFRFLTCLVKNFIGWEAIYREFEFMKDFTPFKVEIQEGDEPIFLESMGRVSSFARYGKMHITKDFARAATAYRSIIRGKQYIQCKFSDSTEIFIPPNVEHESSAYLLGLAALDSLFSHLSTYNIVKLFTAVVLEHIIIVITDKPSLASNCILALRSLVHPLKILSPISPILPAKPKYEAILGCPSPIICGVLKNPNLDLSETCDEKCIVDIDNGSVIDDELDVLGQILPRADAIKEDIERILAANHNLIEVPPRHIYSNGKNIRNPDWGSFYAADNHVSMPLHYMSSINPKYIFTATVVGKIMKVFQRRFIKELYENMEMCFVTETTDSLKPVIIFNQEIFKGQPYAKTNDKFIKRFMQTSIFDEYVQRKLDYLTILKTAVMNESKCREMEEFLRVYDEITSMLD</sequence>
<dbReference type="PROSITE" id="PS50211">
    <property type="entry name" value="DENN"/>
    <property type="match status" value="1"/>
</dbReference>
<dbReference type="EMBL" id="DS113334">
    <property type="protein sequence ID" value="EAY10649.1"/>
    <property type="molecule type" value="Genomic_DNA"/>
</dbReference>
<feature type="domain" description="UDENN" evidence="1">
    <location>
        <begin position="34"/>
        <end position="526"/>
    </location>
</feature>
<reference evidence="2" key="1">
    <citation type="submission" date="2006-10" db="EMBL/GenBank/DDBJ databases">
        <authorList>
            <person name="Amadeo P."/>
            <person name="Zhao Q."/>
            <person name="Wortman J."/>
            <person name="Fraser-Liggett C."/>
            <person name="Carlton J."/>
        </authorList>
    </citation>
    <scope>NUCLEOTIDE SEQUENCE</scope>
    <source>
        <strain evidence="2">G3</strain>
    </source>
</reference>
<dbReference type="Pfam" id="PF02141">
    <property type="entry name" value="DENN"/>
    <property type="match status" value="1"/>
</dbReference>
<dbReference type="RefSeq" id="XP_001322872.1">
    <property type="nucleotide sequence ID" value="XM_001322837.1"/>
</dbReference>
<organism evidence="2 3">
    <name type="scientific">Trichomonas vaginalis (strain ATCC PRA-98 / G3)</name>
    <dbReference type="NCBI Taxonomy" id="412133"/>
    <lineage>
        <taxon>Eukaryota</taxon>
        <taxon>Metamonada</taxon>
        <taxon>Parabasalia</taxon>
        <taxon>Trichomonadida</taxon>
        <taxon>Trichomonadidae</taxon>
        <taxon>Trichomonas</taxon>
    </lineage>
</organism>
<dbReference type="SMR" id="A2E9J8"/>
<dbReference type="InterPro" id="IPR051942">
    <property type="entry name" value="DENN_domain_containing_2"/>
</dbReference>
<dbReference type="PANTHER" id="PTHR15288:SF0">
    <property type="entry name" value="UDENN DOMAIN-CONTAINING PROTEIN"/>
    <property type="match status" value="1"/>
</dbReference>
<dbReference type="SMART" id="SM00799">
    <property type="entry name" value="DENN"/>
    <property type="match status" value="1"/>
</dbReference>